<feature type="transmembrane region" description="Helical" evidence="6">
    <location>
        <begin position="405"/>
        <end position="429"/>
    </location>
</feature>
<evidence type="ECO:0000256" key="6">
    <source>
        <dbReference type="SAM" id="Phobius"/>
    </source>
</evidence>
<dbReference type="Gene3D" id="3.60.15.10">
    <property type="entry name" value="Ribonuclease Z/Hydroxyacylglutathione hydrolase-like"/>
    <property type="match status" value="1"/>
</dbReference>
<gene>
    <name evidence="10" type="ORF">C4520_06080</name>
</gene>
<feature type="domain" description="Metallo-beta-lactamase" evidence="7">
    <location>
        <begin position="528"/>
        <end position="707"/>
    </location>
</feature>
<evidence type="ECO:0000259" key="7">
    <source>
        <dbReference type="Pfam" id="PF00753"/>
    </source>
</evidence>
<dbReference type="SUPFAM" id="SSF56281">
    <property type="entry name" value="Metallo-hydrolase/oxidoreductase"/>
    <property type="match status" value="1"/>
</dbReference>
<dbReference type="Pfam" id="PF13567">
    <property type="entry name" value="DUF4131"/>
    <property type="match status" value="1"/>
</dbReference>
<dbReference type="Pfam" id="PF00753">
    <property type="entry name" value="Lactamase_B"/>
    <property type="match status" value="1"/>
</dbReference>
<comment type="subcellular location">
    <subcellularLocation>
        <location evidence="1">Cell membrane</location>
        <topology evidence="1">Multi-pass membrane protein</topology>
    </subcellularLocation>
</comment>
<feature type="transmembrane region" description="Helical" evidence="6">
    <location>
        <begin position="24"/>
        <end position="42"/>
    </location>
</feature>
<evidence type="ECO:0000313" key="11">
    <source>
        <dbReference type="Proteomes" id="UP000265882"/>
    </source>
</evidence>
<sequence>MFLPFVFLALWISGLIFILCGKRIPAVFLVLVCCFLLGAALYQKKSFEVQALDPLALQFGFDRPAAMRLKGRIVEYSRSRGEGERTSLLLDVDAASRCDDNPSWVSINGRTMVNWYEGGEGVLEGDQVEVFGKLRLLKGFKNPGVFDYERYMHRRGIYTRMSARGPDAVSLVERIDLSSPAGWRYFLRRQASVILSDSVWTKETTAFLSAILLGDRDLLTDEMKDWFKQTGTFHILAISGLHVGLVYLLVSVGLTSLRFDRKWRTALALLIVWSYALITGAGVPVMRASLMLTLVLAGYLLDREGDFLTAVAAAAFVLFLMDPLSIDDVSSQLSFTAVILLCVSEPLFSGRLYPALQERFPWALSPILHKLVVTLYASVIVGIGLTPIVAYHFNQVSLVFPFANLLVVPLLSFLLAFGFATLAVGSISIQAAAVPGFGAEIISQIMFGIVRFFSGLPFSFARIGSPPYWVLVLTMLGILIAWWRTGWRRKLVVFGCCAAVGIMSASSGRLLSDGVFRMTVFDVGEADSCFIESPERKTMLVDCGFSTPSLDCGEQLIAPFLWRKNIRKIDTLVLTHPDADHYGGAGFILEHFKVGKLLLPDIAQWPPAFLEIVERARERGIRIEYAAAGDVFEVDSVTRAEVLNPSKSVSQKRYSTNEISLVMRISCGDFSFLLAGDAEEGSLRDMQNCGKTLRSTILKVPHHGLASSFSRPFMQQVEPELAIISGRAFRVNDSIQRRIIRYAPYSGRVLATERDGAVVIEILNDSLRVSACRRTAF</sequence>
<dbReference type="GO" id="GO:0030420">
    <property type="term" value="P:establishment of competence for transformation"/>
    <property type="evidence" value="ECO:0007669"/>
    <property type="project" value="InterPro"/>
</dbReference>
<feature type="transmembrane region" description="Helical" evidence="6">
    <location>
        <begin position="307"/>
        <end position="326"/>
    </location>
</feature>
<evidence type="ECO:0000256" key="3">
    <source>
        <dbReference type="ARBA" id="ARBA00022692"/>
    </source>
</evidence>
<dbReference type="AlphaFoldDB" id="A0A3A4P2E2"/>
<keyword evidence="3 6" id="KW-0812">Transmembrane</keyword>
<dbReference type="InterPro" id="IPR001279">
    <property type="entry name" value="Metallo-B-lactamas"/>
</dbReference>
<feature type="domain" description="ComEC/Rec2-related protein" evidence="8">
    <location>
        <begin position="211"/>
        <end position="485"/>
    </location>
</feature>
<name>A0A3A4P2E2_ABYX5</name>
<evidence type="ECO:0000256" key="5">
    <source>
        <dbReference type="ARBA" id="ARBA00023136"/>
    </source>
</evidence>
<dbReference type="CDD" id="cd07731">
    <property type="entry name" value="ComA-like_MBL-fold"/>
    <property type="match status" value="1"/>
</dbReference>
<evidence type="ECO:0000313" key="10">
    <source>
        <dbReference type="EMBL" id="RJP23520.1"/>
    </source>
</evidence>
<dbReference type="PANTHER" id="PTHR30619">
    <property type="entry name" value="DNA INTERNALIZATION/COMPETENCE PROTEIN COMEC/REC2"/>
    <property type="match status" value="1"/>
</dbReference>
<evidence type="ECO:0000259" key="8">
    <source>
        <dbReference type="Pfam" id="PF03772"/>
    </source>
</evidence>
<feature type="transmembrane region" description="Helical" evidence="6">
    <location>
        <begin position="266"/>
        <end position="287"/>
    </location>
</feature>
<feature type="transmembrane region" description="Helical" evidence="6">
    <location>
        <begin position="491"/>
        <end position="511"/>
    </location>
</feature>
<dbReference type="PANTHER" id="PTHR30619:SF1">
    <property type="entry name" value="RECOMBINATION PROTEIN 2"/>
    <property type="match status" value="1"/>
</dbReference>
<dbReference type="EMBL" id="QZKU01000045">
    <property type="protein sequence ID" value="RJP23520.1"/>
    <property type="molecule type" value="Genomic_DNA"/>
</dbReference>
<dbReference type="Pfam" id="PF03772">
    <property type="entry name" value="Competence"/>
    <property type="match status" value="1"/>
</dbReference>
<accession>A0A3A4P2E2</accession>
<evidence type="ECO:0000259" key="9">
    <source>
        <dbReference type="Pfam" id="PF13567"/>
    </source>
</evidence>
<dbReference type="NCBIfam" id="TIGR00360">
    <property type="entry name" value="ComEC_N-term"/>
    <property type="match status" value="1"/>
</dbReference>
<organism evidence="10 11">
    <name type="scientific">Abyssobacteria bacterium (strain SURF_5)</name>
    <dbReference type="NCBI Taxonomy" id="2093360"/>
    <lineage>
        <taxon>Bacteria</taxon>
        <taxon>Pseudomonadati</taxon>
        <taxon>Candidatus Hydrogenedentota</taxon>
        <taxon>Candidatus Abyssobacteria</taxon>
    </lineage>
</organism>
<evidence type="ECO:0000256" key="1">
    <source>
        <dbReference type="ARBA" id="ARBA00004651"/>
    </source>
</evidence>
<dbReference type="InterPro" id="IPR035681">
    <property type="entry name" value="ComA-like_MBL"/>
</dbReference>
<reference evidence="10 11" key="1">
    <citation type="journal article" date="2017" name="ISME J.">
        <title>Energy and carbon metabolisms in a deep terrestrial subsurface fluid microbial community.</title>
        <authorList>
            <person name="Momper L."/>
            <person name="Jungbluth S.P."/>
            <person name="Lee M.D."/>
            <person name="Amend J.P."/>
        </authorList>
    </citation>
    <scope>NUCLEOTIDE SEQUENCE [LARGE SCALE GENOMIC DNA]</scope>
    <source>
        <strain evidence="10">SURF_5</strain>
    </source>
</reference>
<dbReference type="InterPro" id="IPR004477">
    <property type="entry name" value="ComEC_N"/>
</dbReference>
<proteinExistence type="predicted"/>
<evidence type="ECO:0000256" key="4">
    <source>
        <dbReference type="ARBA" id="ARBA00022989"/>
    </source>
</evidence>
<protein>
    <submittedName>
        <fullName evidence="10">DNA internalization-related competence protein ComEC/Rec2</fullName>
    </submittedName>
</protein>
<dbReference type="InterPro" id="IPR052159">
    <property type="entry name" value="Competence_DNA_uptake"/>
</dbReference>
<dbReference type="InterPro" id="IPR025405">
    <property type="entry name" value="DUF4131"/>
</dbReference>
<dbReference type="Proteomes" id="UP000265882">
    <property type="component" value="Unassembled WGS sequence"/>
</dbReference>
<dbReference type="NCBIfam" id="TIGR00361">
    <property type="entry name" value="ComEC_Rec2"/>
    <property type="match status" value="1"/>
</dbReference>
<keyword evidence="4 6" id="KW-1133">Transmembrane helix</keyword>
<comment type="caution">
    <text evidence="10">The sequence shown here is derived from an EMBL/GenBank/DDBJ whole genome shotgun (WGS) entry which is preliminary data.</text>
</comment>
<feature type="transmembrane region" description="Helical" evidence="6">
    <location>
        <begin position="373"/>
        <end position="393"/>
    </location>
</feature>
<dbReference type="InterPro" id="IPR004797">
    <property type="entry name" value="Competence_ComEC/Rec2"/>
</dbReference>
<feature type="transmembrane region" description="Helical" evidence="6">
    <location>
        <begin position="233"/>
        <end position="254"/>
    </location>
</feature>
<keyword evidence="2" id="KW-1003">Cell membrane</keyword>
<dbReference type="InterPro" id="IPR036866">
    <property type="entry name" value="RibonucZ/Hydroxyglut_hydro"/>
</dbReference>
<feature type="domain" description="DUF4131" evidence="9">
    <location>
        <begin position="4"/>
        <end position="168"/>
    </location>
</feature>
<evidence type="ECO:0000256" key="2">
    <source>
        <dbReference type="ARBA" id="ARBA00022475"/>
    </source>
</evidence>
<feature type="transmembrane region" description="Helical" evidence="6">
    <location>
        <begin position="468"/>
        <end position="485"/>
    </location>
</feature>
<keyword evidence="5 6" id="KW-0472">Membrane</keyword>
<dbReference type="GO" id="GO:0005886">
    <property type="term" value="C:plasma membrane"/>
    <property type="evidence" value="ECO:0007669"/>
    <property type="project" value="UniProtKB-SubCell"/>
</dbReference>